<protein>
    <submittedName>
        <fullName evidence="5">ABC transporter substrate-binding protein</fullName>
    </submittedName>
</protein>
<keyword evidence="3" id="KW-0479">Metal-binding</keyword>
<dbReference type="CDD" id="cd13604">
    <property type="entry name" value="PBP2_TRAP_ketoacid_lactate_like"/>
    <property type="match status" value="1"/>
</dbReference>
<dbReference type="PANTHER" id="PTHR33376">
    <property type="match status" value="1"/>
</dbReference>
<feature type="chain" id="PRO_5016293784" evidence="4">
    <location>
        <begin position="34"/>
        <end position="370"/>
    </location>
</feature>
<feature type="binding site" evidence="3">
    <location>
        <position position="219"/>
    </location>
    <ligand>
        <name>substrate</name>
    </ligand>
</feature>
<dbReference type="PIRSF" id="PIRSF039026">
    <property type="entry name" value="SiaP"/>
    <property type="match status" value="1"/>
</dbReference>
<keyword evidence="1 4" id="KW-0732">Signal</keyword>
<organism evidence="5 6">
    <name type="scientific">Zavarzinia aquatilis</name>
    <dbReference type="NCBI Taxonomy" id="2211142"/>
    <lineage>
        <taxon>Bacteria</taxon>
        <taxon>Pseudomonadati</taxon>
        <taxon>Pseudomonadota</taxon>
        <taxon>Alphaproteobacteria</taxon>
        <taxon>Rhodospirillales</taxon>
        <taxon>Zavarziniaceae</taxon>
        <taxon>Zavarzinia</taxon>
    </lineage>
</organism>
<dbReference type="Pfam" id="PF03480">
    <property type="entry name" value="DctP"/>
    <property type="match status" value="1"/>
</dbReference>
<dbReference type="GO" id="GO:0031317">
    <property type="term" value="C:tripartite ATP-independent periplasmic transporter complex"/>
    <property type="evidence" value="ECO:0007669"/>
    <property type="project" value="InterPro"/>
</dbReference>
<evidence type="ECO:0000256" key="4">
    <source>
        <dbReference type="SAM" id="SignalP"/>
    </source>
</evidence>
<evidence type="ECO:0000313" key="5">
    <source>
        <dbReference type="EMBL" id="PWR24836.1"/>
    </source>
</evidence>
<dbReference type="GO" id="GO:0046872">
    <property type="term" value="F:metal ion binding"/>
    <property type="evidence" value="ECO:0007669"/>
    <property type="project" value="UniProtKB-KW"/>
</dbReference>
<sequence>MKGPIDAKRRRFLASAAVGAAAAAAAFPAPAIAQEKREWKMVTSWPKGLPGVGTGAERIAQRITDMSGGRLTVKVYAAGEIVPALECFSAVAEGKAEMGHDASYYHIGKHRQAPFFTTVPFGLTANELSAWIHFGGGQELWDELYAGFGLKPFLAGNTGTQMLGWYRKELKTADDYKGLKVRMAGLGAEVVKRLGATVVTVPAGEIFQALQNGTVDAAEWVGPYNDQALGLNQVAEYYYGPGFQEPSAGLELIVNKKLYDELPKDLQMIVAVAAQAAHDDLWAEYALRNGEALANLITKGTKVARVPNELMIAMGSASGEVLAEERDKADAIGKKIFESFLKARGPASAYTRIGEQAMANARALAYKYIE</sequence>
<dbReference type="Gene3D" id="3.40.190.10">
    <property type="entry name" value="Periplasmic binding protein-like II"/>
    <property type="match status" value="1"/>
</dbReference>
<dbReference type="SUPFAM" id="SSF53850">
    <property type="entry name" value="Periplasmic binding protein-like II"/>
    <property type="match status" value="1"/>
</dbReference>
<feature type="binding site" evidence="3">
    <location>
        <position position="245"/>
    </location>
    <ligand>
        <name>substrate</name>
    </ligand>
</feature>
<dbReference type="GO" id="GO:0055085">
    <property type="term" value="P:transmembrane transport"/>
    <property type="evidence" value="ECO:0007669"/>
    <property type="project" value="InterPro"/>
</dbReference>
<evidence type="ECO:0000256" key="1">
    <source>
        <dbReference type="ARBA" id="ARBA00022729"/>
    </source>
</evidence>
<evidence type="ECO:0000256" key="2">
    <source>
        <dbReference type="PIRSR" id="PIRSR039026-1"/>
    </source>
</evidence>
<dbReference type="InterPro" id="IPR026289">
    <property type="entry name" value="SBP_TakP-like"/>
</dbReference>
<evidence type="ECO:0000256" key="3">
    <source>
        <dbReference type="PIRSR" id="PIRSR039026-2"/>
    </source>
</evidence>
<dbReference type="EMBL" id="QGLE01000002">
    <property type="protein sequence ID" value="PWR24836.1"/>
    <property type="molecule type" value="Genomic_DNA"/>
</dbReference>
<dbReference type="OrthoDB" id="9780733at2"/>
<dbReference type="InterPro" id="IPR006311">
    <property type="entry name" value="TAT_signal"/>
</dbReference>
<dbReference type="InterPro" id="IPR018389">
    <property type="entry name" value="DctP_fam"/>
</dbReference>
<gene>
    <name evidence="5" type="ORF">DKG74_03410</name>
</gene>
<proteinExistence type="predicted"/>
<dbReference type="InterPro" id="IPR038404">
    <property type="entry name" value="TRAP_DctP_sf"/>
</dbReference>
<name>A0A317EEX8_9PROT</name>
<dbReference type="Gene3D" id="3.40.190.170">
    <property type="entry name" value="Bacterial extracellular solute-binding protein, family 7"/>
    <property type="match status" value="1"/>
</dbReference>
<dbReference type="PANTHER" id="PTHR33376:SF5">
    <property type="entry name" value="EXTRACYTOPLASMIC SOLUTE RECEPTOR PROTEIN"/>
    <property type="match status" value="1"/>
</dbReference>
<feature type="binding site" evidence="2">
    <location>
        <position position="182"/>
    </location>
    <ligand>
        <name>substrate</name>
    </ligand>
</feature>
<reference evidence="5 6" key="1">
    <citation type="submission" date="2018-05" db="EMBL/GenBank/DDBJ databases">
        <title>Zavarzinia sp. HR-AS.</title>
        <authorList>
            <person name="Lee Y."/>
            <person name="Jeon C.O."/>
        </authorList>
    </citation>
    <scope>NUCLEOTIDE SEQUENCE [LARGE SCALE GENOMIC DNA]</scope>
    <source>
        <strain evidence="5 6">HR-AS</strain>
    </source>
</reference>
<feature type="binding site" evidence="3">
    <location>
        <position position="220"/>
    </location>
    <ligand>
        <name>Na(+)</name>
        <dbReference type="ChEBI" id="CHEBI:29101"/>
    </ligand>
</feature>
<dbReference type="AlphaFoldDB" id="A0A317EEX8"/>
<comment type="caution">
    <text evidence="5">The sequence shown here is derived from an EMBL/GenBank/DDBJ whole genome shotgun (WGS) entry which is preliminary data.</text>
</comment>
<feature type="binding site" evidence="2">
    <location>
        <position position="161"/>
    </location>
    <ligand>
        <name>substrate</name>
    </ligand>
</feature>
<dbReference type="Proteomes" id="UP000245461">
    <property type="component" value="Unassembled WGS sequence"/>
</dbReference>
<accession>A0A317EEX8</accession>
<dbReference type="PROSITE" id="PS51318">
    <property type="entry name" value="TAT"/>
    <property type="match status" value="1"/>
</dbReference>
<feature type="signal peptide" evidence="4">
    <location>
        <begin position="1"/>
        <end position="33"/>
    </location>
</feature>
<dbReference type="RefSeq" id="WP_109902677.1">
    <property type="nucleotide sequence ID" value="NZ_QGLE01000002.1"/>
</dbReference>
<keyword evidence="6" id="KW-1185">Reference proteome</keyword>
<evidence type="ECO:0000313" key="6">
    <source>
        <dbReference type="Proteomes" id="UP000245461"/>
    </source>
</evidence>
<dbReference type="NCBIfam" id="NF037995">
    <property type="entry name" value="TRAP_S1"/>
    <property type="match status" value="1"/>
</dbReference>